<feature type="binding site" evidence="16">
    <location>
        <position position="167"/>
    </location>
    <ligand>
        <name>substrate</name>
    </ligand>
</feature>
<feature type="active site" description="Proton acceptor" evidence="16">
    <location>
        <position position="95"/>
    </location>
</feature>
<evidence type="ECO:0000256" key="9">
    <source>
        <dbReference type="ARBA" id="ARBA00022741"/>
    </source>
</evidence>
<dbReference type="Proteomes" id="UP001168167">
    <property type="component" value="Unassembled WGS sequence"/>
</dbReference>
<evidence type="ECO:0000256" key="14">
    <source>
        <dbReference type="ARBA" id="ARBA00038036"/>
    </source>
</evidence>
<proteinExistence type="inferred from homology"/>
<sequence length="230" mass="24138">MWLAVDSGNSFIKWALLGGNSSLVVEYADSNNLQALSKAAAEADDAWVSHVGSVQQAARLRTLLAPCGGGNFLISQAHTAGVKNNYQPPESLGVDRWLGLVAARIQFRDLIIVSAGTAITIDAVSATGVFLGGVILPGLNAMQRALADSTSLPLAMPVQANWPPMDTISAMTVGAQLAASGAVLTFRRRQLAGAAIIITGGHADTLKPWLPGARIVPHLPIRGMMRLREI</sequence>
<evidence type="ECO:0000256" key="15">
    <source>
        <dbReference type="ARBA" id="ARBA00040883"/>
    </source>
</evidence>
<evidence type="ECO:0000313" key="17">
    <source>
        <dbReference type="EMBL" id="MDM5147553.1"/>
    </source>
</evidence>
<keyword evidence="13 16" id="KW-0173">Coenzyme A biosynthesis</keyword>
<reference evidence="17" key="2">
    <citation type="journal article" date="2023" name="Microbiome">
        <title>Synthase-selected sorting approach identifies a beta-lactone synthase in a nudibranch symbiotic bacterium.</title>
        <authorList>
            <person name="Dzunkova M."/>
            <person name="La Clair J.J."/>
            <person name="Tyml T."/>
            <person name="Doud D."/>
            <person name="Schulz F."/>
            <person name="Piquer-Esteban S."/>
            <person name="Porcel Sanchis D."/>
            <person name="Osborn A."/>
            <person name="Robinson D."/>
            <person name="Louie K.B."/>
            <person name="Bowen B.P."/>
            <person name="Bowers R.M."/>
            <person name="Lee J."/>
            <person name="Arnau V."/>
            <person name="Diaz-Villanueva W."/>
            <person name="Stepanauskas R."/>
            <person name="Gosliner T."/>
            <person name="Date S.V."/>
            <person name="Northen T.R."/>
            <person name="Cheng J.F."/>
            <person name="Burkart M.D."/>
            <person name="Woyke T."/>
        </authorList>
    </citation>
    <scope>NUCLEOTIDE SEQUENCE</scope>
    <source>
        <strain evidence="17">Df01</strain>
    </source>
</reference>
<comment type="cofactor">
    <cofactor evidence="2">
        <name>K(+)</name>
        <dbReference type="ChEBI" id="CHEBI:29103"/>
    </cofactor>
</comment>
<evidence type="ECO:0000256" key="7">
    <source>
        <dbReference type="ARBA" id="ARBA00022490"/>
    </source>
</evidence>
<dbReference type="EC" id="2.7.1.33" evidence="6 16"/>
<comment type="subunit">
    <text evidence="5 16">Homodimer.</text>
</comment>
<evidence type="ECO:0000313" key="18">
    <source>
        <dbReference type="Proteomes" id="UP001168167"/>
    </source>
</evidence>
<dbReference type="Pfam" id="PF03309">
    <property type="entry name" value="Pan_kinase"/>
    <property type="match status" value="1"/>
</dbReference>
<comment type="function">
    <text evidence="16">Catalyzes the phosphorylation of pantothenate (Pan), the first step in CoA biosynthesis.</text>
</comment>
<evidence type="ECO:0000256" key="12">
    <source>
        <dbReference type="ARBA" id="ARBA00022958"/>
    </source>
</evidence>
<dbReference type="SUPFAM" id="SSF53067">
    <property type="entry name" value="Actin-like ATPase domain"/>
    <property type="match status" value="2"/>
</dbReference>
<name>A0ABT7QLF0_9GAMM</name>
<evidence type="ECO:0000256" key="3">
    <source>
        <dbReference type="ARBA" id="ARBA00004496"/>
    </source>
</evidence>
<dbReference type="InterPro" id="IPR004619">
    <property type="entry name" value="Type_III_PanK"/>
</dbReference>
<dbReference type="InterPro" id="IPR043129">
    <property type="entry name" value="ATPase_NBD"/>
</dbReference>
<evidence type="ECO:0000256" key="6">
    <source>
        <dbReference type="ARBA" id="ARBA00012102"/>
    </source>
</evidence>
<comment type="catalytic activity">
    <reaction evidence="1 16">
        <text>(R)-pantothenate + ATP = (R)-4'-phosphopantothenate + ADP + H(+)</text>
        <dbReference type="Rhea" id="RHEA:16373"/>
        <dbReference type="ChEBI" id="CHEBI:10986"/>
        <dbReference type="ChEBI" id="CHEBI:15378"/>
        <dbReference type="ChEBI" id="CHEBI:29032"/>
        <dbReference type="ChEBI" id="CHEBI:30616"/>
        <dbReference type="ChEBI" id="CHEBI:456216"/>
        <dbReference type="EC" id="2.7.1.33"/>
    </reaction>
</comment>
<evidence type="ECO:0000256" key="4">
    <source>
        <dbReference type="ARBA" id="ARBA00005225"/>
    </source>
</evidence>
<dbReference type="HAMAP" id="MF_01274">
    <property type="entry name" value="Pantothen_kinase_3"/>
    <property type="match status" value="1"/>
</dbReference>
<keyword evidence="9 16" id="KW-0547">Nucleotide-binding</keyword>
<evidence type="ECO:0000256" key="16">
    <source>
        <dbReference type="HAMAP-Rule" id="MF_01274"/>
    </source>
</evidence>
<keyword evidence="7 16" id="KW-0963">Cytoplasm</keyword>
<keyword evidence="11 16" id="KW-0067">ATP-binding</keyword>
<dbReference type="PANTHER" id="PTHR34265:SF1">
    <property type="entry name" value="TYPE III PANTOTHENATE KINASE"/>
    <property type="match status" value="1"/>
</dbReference>
<evidence type="ECO:0000256" key="1">
    <source>
        <dbReference type="ARBA" id="ARBA00001206"/>
    </source>
</evidence>
<keyword evidence="8 16" id="KW-0808">Transferase</keyword>
<protein>
    <recommendedName>
        <fullName evidence="15 16">Type III pantothenate kinase</fullName>
        <ecNumber evidence="6 16">2.7.1.33</ecNumber>
    </recommendedName>
    <alternativeName>
        <fullName evidence="16">PanK-III</fullName>
    </alternativeName>
    <alternativeName>
        <fullName evidence="16">Pantothenic acid kinase</fullName>
    </alternativeName>
</protein>
<organism evidence="17 18">
    <name type="scientific">Candidatus Doriopsillibacter californiensis</name>
    <dbReference type="NCBI Taxonomy" id="2970740"/>
    <lineage>
        <taxon>Bacteria</taxon>
        <taxon>Pseudomonadati</taxon>
        <taxon>Pseudomonadota</taxon>
        <taxon>Gammaproteobacteria</taxon>
        <taxon>Candidatus Tethybacterales</taxon>
        <taxon>Candidatus Persebacteraceae</taxon>
        <taxon>Candidatus Doriopsillibacter</taxon>
    </lineage>
</organism>
<feature type="binding site" evidence="16">
    <location>
        <begin position="93"/>
        <end position="96"/>
    </location>
    <ligand>
        <name>substrate</name>
    </ligand>
</feature>
<feature type="binding site" evidence="16">
    <location>
        <position position="86"/>
    </location>
    <ligand>
        <name>substrate</name>
    </ligand>
</feature>
<feature type="binding site" evidence="16">
    <location>
        <begin position="6"/>
        <end position="13"/>
    </location>
    <ligand>
        <name>ATP</name>
        <dbReference type="ChEBI" id="CHEBI:30616"/>
    </ligand>
</feature>
<comment type="cofactor">
    <cofactor evidence="16">
        <name>NH4(+)</name>
        <dbReference type="ChEBI" id="CHEBI:28938"/>
    </cofactor>
    <cofactor evidence="16">
        <name>K(+)</name>
        <dbReference type="ChEBI" id="CHEBI:29103"/>
    </cofactor>
    <text evidence="16">A monovalent cation. Ammonium or potassium.</text>
</comment>
<dbReference type="PANTHER" id="PTHR34265">
    <property type="entry name" value="TYPE III PANTOTHENATE KINASE"/>
    <property type="match status" value="1"/>
</dbReference>
<feature type="binding site" evidence="16">
    <location>
        <position position="117"/>
    </location>
    <ligand>
        <name>ATP</name>
        <dbReference type="ChEBI" id="CHEBI:30616"/>
    </ligand>
</feature>
<comment type="caution">
    <text evidence="16">Lacks conserved residue(s) required for the propagation of feature annotation.</text>
</comment>
<dbReference type="CDD" id="cd24015">
    <property type="entry name" value="ASKHA_NBD_PanK-III"/>
    <property type="match status" value="1"/>
</dbReference>
<dbReference type="GO" id="GO:0016301">
    <property type="term" value="F:kinase activity"/>
    <property type="evidence" value="ECO:0007669"/>
    <property type="project" value="UniProtKB-KW"/>
</dbReference>
<keyword evidence="18" id="KW-1185">Reference proteome</keyword>
<comment type="similarity">
    <text evidence="14 16">Belongs to the type III pantothenate kinase family.</text>
</comment>
<evidence type="ECO:0000256" key="10">
    <source>
        <dbReference type="ARBA" id="ARBA00022777"/>
    </source>
</evidence>
<evidence type="ECO:0000256" key="5">
    <source>
        <dbReference type="ARBA" id="ARBA00011738"/>
    </source>
</evidence>
<gene>
    <name evidence="16" type="primary">coaX</name>
    <name evidence="17" type="ORF">NQX30_04110</name>
</gene>
<dbReference type="EMBL" id="JANQAO010000002">
    <property type="protein sequence ID" value="MDM5147553.1"/>
    <property type="molecule type" value="Genomic_DNA"/>
</dbReference>
<keyword evidence="10 16" id="KW-0418">Kinase</keyword>
<comment type="pathway">
    <text evidence="4 16">Cofactor biosynthesis; coenzyme A biosynthesis; CoA from (R)-pantothenate: step 1/5.</text>
</comment>
<comment type="caution">
    <text evidence="17">The sequence shown here is derived from an EMBL/GenBank/DDBJ whole genome shotgun (WGS) entry which is preliminary data.</text>
</comment>
<reference evidence="17" key="1">
    <citation type="submission" date="2022-08" db="EMBL/GenBank/DDBJ databases">
        <authorList>
            <person name="Dzunkova M."/>
            <person name="La Clair J."/>
            <person name="Tyml T."/>
            <person name="Doud D."/>
            <person name="Schulz F."/>
            <person name="Piquer S."/>
            <person name="Porcel Sanchis D."/>
            <person name="Osborn A."/>
            <person name="Robinson D."/>
            <person name="Louie K.B."/>
            <person name="Bowen B.P."/>
            <person name="Bowers R."/>
            <person name="Lee J."/>
            <person name="Arnau Llombart V."/>
            <person name="Diaz Villanueva W."/>
            <person name="Gosliner T."/>
            <person name="Northen T."/>
            <person name="Cheng J.-F."/>
            <person name="Burkart M.D."/>
            <person name="Woyke T."/>
        </authorList>
    </citation>
    <scope>NUCLEOTIDE SEQUENCE</scope>
    <source>
        <strain evidence="17">Df01</strain>
    </source>
</reference>
<evidence type="ECO:0000256" key="11">
    <source>
        <dbReference type="ARBA" id="ARBA00022840"/>
    </source>
</evidence>
<accession>A0ABT7QLF0</accession>
<comment type="subcellular location">
    <subcellularLocation>
        <location evidence="3 16">Cytoplasm</location>
    </subcellularLocation>
</comment>
<evidence type="ECO:0000256" key="2">
    <source>
        <dbReference type="ARBA" id="ARBA00001958"/>
    </source>
</evidence>
<evidence type="ECO:0000256" key="13">
    <source>
        <dbReference type="ARBA" id="ARBA00022993"/>
    </source>
</evidence>
<dbReference type="Gene3D" id="3.30.420.40">
    <property type="match status" value="2"/>
</dbReference>
<dbReference type="NCBIfam" id="TIGR00671">
    <property type="entry name" value="baf"/>
    <property type="match status" value="1"/>
</dbReference>
<keyword evidence="12 16" id="KW-0630">Potassium</keyword>
<evidence type="ECO:0000256" key="8">
    <source>
        <dbReference type="ARBA" id="ARBA00022679"/>
    </source>
</evidence>